<dbReference type="InterPro" id="IPR029039">
    <property type="entry name" value="Flavoprotein-like_sf"/>
</dbReference>
<dbReference type="PROSITE" id="PS00201">
    <property type="entry name" value="FLAVODOXIN"/>
    <property type="match status" value="1"/>
</dbReference>
<accession>A0ABY6HNJ1</accession>
<dbReference type="Gene3D" id="3.40.50.360">
    <property type="match status" value="1"/>
</dbReference>
<reference evidence="2" key="1">
    <citation type="submission" date="2022-09" db="EMBL/GenBank/DDBJ databases">
        <title>Actin cytoskeleton and complex cell architecture in an #Asgard archaeon.</title>
        <authorList>
            <person name="Ponce Toledo R.I."/>
            <person name="Schleper C."/>
            <person name="Rodrigues Oliveira T."/>
            <person name="Wollweber F."/>
            <person name="Xu J."/>
            <person name="Rittmann S."/>
            <person name="Klingl A."/>
            <person name="Pilhofer M."/>
        </authorList>
    </citation>
    <scope>NUCLEOTIDE SEQUENCE</scope>
    <source>
        <strain evidence="2">B-35</strain>
    </source>
</reference>
<protein>
    <recommendedName>
        <fullName evidence="1">Flavodoxin-like domain-containing protein</fullName>
    </recommendedName>
</protein>
<dbReference type="Proteomes" id="UP001208689">
    <property type="component" value="Chromosome"/>
</dbReference>
<keyword evidence="3" id="KW-1185">Reference proteome</keyword>
<gene>
    <name evidence="2" type="ORF">NEF87_001373</name>
</gene>
<dbReference type="PANTHER" id="PTHR43717">
    <property type="entry name" value="ANAEROBIC NITRIC OXIDE REDUCTASE FLAVORUBREDOXIN"/>
    <property type="match status" value="1"/>
</dbReference>
<organism evidence="2 3">
    <name type="scientific">Candidatus Lokiarchaeum ossiferum</name>
    <dbReference type="NCBI Taxonomy" id="2951803"/>
    <lineage>
        <taxon>Archaea</taxon>
        <taxon>Promethearchaeati</taxon>
        <taxon>Promethearchaeota</taxon>
        <taxon>Promethearchaeia</taxon>
        <taxon>Promethearchaeales</taxon>
        <taxon>Promethearchaeaceae</taxon>
        <taxon>Candidatus Lokiarchaeum</taxon>
    </lineage>
</organism>
<dbReference type="Pfam" id="PF00258">
    <property type="entry name" value="Flavodoxin_1"/>
    <property type="match status" value="1"/>
</dbReference>
<sequence length="148" mass="16792">MGKKIVILYYSKSGNTKMLAKRIMDIFREFIPENVSIELYDAIQMNFHSIMDASAFIIGTPEFFGYMSGYIKLFFDELYEMRSKLEGRPAFGFVSHGGGGKAGKKLAELCRSLKFNFIEPIIAIKENKVTSKIEAQIQKNCLALLKVL</sequence>
<feature type="domain" description="Flavodoxin-like" evidence="1">
    <location>
        <begin position="5"/>
        <end position="148"/>
    </location>
</feature>
<dbReference type="InterPro" id="IPR008254">
    <property type="entry name" value="Flavodoxin/NO_synth"/>
</dbReference>
<dbReference type="InterPro" id="IPR001226">
    <property type="entry name" value="Flavodoxin_CS"/>
</dbReference>
<proteinExistence type="predicted"/>
<dbReference type="PROSITE" id="PS50902">
    <property type="entry name" value="FLAVODOXIN_LIKE"/>
    <property type="match status" value="1"/>
</dbReference>
<evidence type="ECO:0000313" key="3">
    <source>
        <dbReference type="Proteomes" id="UP001208689"/>
    </source>
</evidence>
<dbReference type="SUPFAM" id="SSF52218">
    <property type="entry name" value="Flavoproteins"/>
    <property type="match status" value="1"/>
</dbReference>
<name>A0ABY6HNJ1_9ARCH</name>
<evidence type="ECO:0000259" key="1">
    <source>
        <dbReference type="PROSITE" id="PS50902"/>
    </source>
</evidence>
<dbReference type="EMBL" id="CP104013">
    <property type="protein sequence ID" value="UYP45088.1"/>
    <property type="molecule type" value="Genomic_DNA"/>
</dbReference>
<dbReference type="PANTHER" id="PTHR43717:SF1">
    <property type="entry name" value="ANAEROBIC NITRIC OXIDE REDUCTASE FLAVORUBREDOXIN"/>
    <property type="match status" value="1"/>
</dbReference>
<evidence type="ECO:0000313" key="2">
    <source>
        <dbReference type="EMBL" id="UYP45088.1"/>
    </source>
</evidence>